<dbReference type="AlphaFoldDB" id="A0A6P6D8Z4"/>
<sequence>MAAVTVRPKPRPPVEGRRGASSCRSPPKGDLGAEREERAAGPAHAGRGGGADAVRARRRLSRAVAELARFLLVKDRKSPIARSAVVKYAPGIIARASERLRDAFGVELTARPQALHLHPDQRTSRGGGGGSRRCPDGSLCDDPGS</sequence>
<dbReference type="Proteomes" id="UP000515203">
    <property type="component" value="Unplaced"/>
</dbReference>
<evidence type="ECO:0000256" key="1">
    <source>
        <dbReference type="SAM" id="MobiDB-lite"/>
    </source>
</evidence>
<dbReference type="CTD" id="64110"/>
<feature type="region of interest" description="Disordered" evidence="1">
    <location>
        <begin position="1"/>
        <end position="54"/>
    </location>
</feature>
<evidence type="ECO:0000313" key="3">
    <source>
        <dbReference type="RefSeq" id="XP_023556537.1"/>
    </source>
</evidence>
<dbReference type="Gene3D" id="1.10.10.1200">
    <property type="entry name" value="MAGE homology domain, winged helix WH1 motif"/>
    <property type="match status" value="1"/>
</dbReference>
<proteinExistence type="predicted"/>
<gene>
    <name evidence="3" type="primary">Magef1</name>
</gene>
<keyword evidence="2" id="KW-1185">Reference proteome</keyword>
<dbReference type="GeneID" id="101591970"/>
<name>A0A6P6D8Z4_OCTDE</name>
<accession>A0A6P6D8Z4</accession>
<evidence type="ECO:0000313" key="2">
    <source>
        <dbReference type="Proteomes" id="UP000515203"/>
    </source>
</evidence>
<organism evidence="2 3">
    <name type="scientific">Octodon degus</name>
    <name type="common">Degu</name>
    <name type="synonym">Sciurus degus</name>
    <dbReference type="NCBI Taxonomy" id="10160"/>
    <lineage>
        <taxon>Eukaryota</taxon>
        <taxon>Metazoa</taxon>
        <taxon>Chordata</taxon>
        <taxon>Craniata</taxon>
        <taxon>Vertebrata</taxon>
        <taxon>Euteleostomi</taxon>
        <taxon>Mammalia</taxon>
        <taxon>Eutheria</taxon>
        <taxon>Euarchontoglires</taxon>
        <taxon>Glires</taxon>
        <taxon>Rodentia</taxon>
        <taxon>Hystricomorpha</taxon>
        <taxon>Octodontidae</taxon>
        <taxon>Octodon</taxon>
    </lineage>
</organism>
<feature type="region of interest" description="Disordered" evidence="1">
    <location>
        <begin position="112"/>
        <end position="145"/>
    </location>
</feature>
<dbReference type="InterPro" id="IPR041898">
    <property type="entry name" value="MAGE_WH1"/>
</dbReference>
<reference evidence="3" key="1">
    <citation type="submission" date="2025-08" db="UniProtKB">
        <authorList>
            <consortium name="RefSeq"/>
        </authorList>
    </citation>
    <scope>IDENTIFICATION</scope>
</reference>
<protein>
    <submittedName>
        <fullName evidence="3">Melanoma-associated antigen F1</fullName>
    </submittedName>
</protein>
<dbReference type="InParanoid" id="A0A6P6D8Z4"/>
<dbReference type="RefSeq" id="XP_023556537.1">
    <property type="nucleotide sequence ID" value="XM_023700769.1"/>
</dbReference>